<dbReference type="Proteomes" id="UP000000768">
    <property type="component" value="Chromosome 10"/>
</dbReference>
<feature type="compositionally biased region" description="Polar residues" evidence="1">
    <location>
        <begin position="1"/>
        <end position="10"/>
    </location>
</feature>
<dbReference type="InParanoid" id="A0A194YJJ4"/>
<dbReference type="AlphaFoldDB" id="A0A194YJJ4"/>
<reference evidence="3" key="2">
    <citation type="journal article" date="2018" name="Plant J.">
        <title>The Sorghum bicolor reference genome: improved assembly, gene annotations, a transcriptome atlas, and signatures of genome organization.</title>
        <authorList>
            <person name="McCormick R.F."/>
            <person name="Truong S.K."/>
            <person name="Sreedasyam A."/>
            <person name="Jenkins J."/>
            <person name="Shu S."/>
            <person name="Sims D."/>
            <person name="Kennedy M."/>
            <person name="Amirebrahimi M."/>
            <person name="Weers B.D."/>
            <person name="McKinley B."/>
            <person name="Mattison A."/>
            <person name="Morishige D.T."/>
            <person name="Grimwood J."/>
            <person name="Schmutz J."/>
            <person name="Mullet J.E."/>
        </authorList>
    </citation>
    <scope>NUCLEOTIDE SEQUENCE [LARGE SCALE GENOMIC DNA]</scope>
    <source>
        <strain evidence="3">cv. BTx623</strain>
    </source>
</reference>
<keyword evidence="3" id="KW-1185">Reference proteome</keyword>
<reference evidence="2 3" key="1">
    <citation type="journal article" date="2009" name="Nature">
        <title>The Sorghum bicolor genome and the diversification of grasses.</title>
        <authorList>
            <person name="Paterson A.H."/>
            <person name="Bowers J.E."/>
            <person name="Bruggmann R."/>
            <person name="Dubchak I."/>
            <person name="Grimwood J."/>
            <person name="Gundlach H."/>
            <person name="Haberer G."/>
            <person name="Hellsten U."/>
            <person name="Mitros T."/>
            <person name="Poliakov A."/>
            <person name="Schmutz J."/>
            <person name="Spannagl M."/>
            <person name="Tang H."/>
            <person name="Wang X."/>
            <person name="Wicker T."/>
            <person name="Bharti A.K."/>
            <person name="Chapman J."/>
            <person name="Feltus F.A."/>
            <person name="Gowik U."/>
            <person name="Grigoriev I.V."/>
            <person name="Lyons E."/>
            <person name="Maher C.A."/>
            <person name="Martis M."/>
            <person name="Narechania A."/>
            <person name="Otillar R.P."/>
            <person name="Penning B.W."/>
            <person name="Salamov A.A."/>
            <person name="Wang Y."/>
            <person name="Zhang L."/>
            <person name="Carpita N.C."/>
            <person name="Freeling M."/>
            <person name="Gingle A.R."/>
            <person name="Hash C.T."/>
            <person name="Keller B."/>
            <person name="Klein P."/>
            <person name="Kresovich S."/>
            <person name="McCann M.C."/>
            <person name="Ming R."/>
            <person name="Peterson D.G."/>
            <person name="Mehboob-ur-Rahman"/>
            <person name="Ware D."/>
            <person name="Westhoff P."/>
            <person name="Mayer K.F."/>
            <person name="Messing J."/>
            <person name="Rokhsar D.S."/>
        </authorList>
    </citation>
    <scope>NUCLEOTIDE SEQUENCE [LARGE SCALE GENOMIC DNA]</scope>
    <source>
        <strain evidence="3">cv. BTx623</strain>
    </source>
</reference>
<evidence type="ECO:0000313" key="3">
    <source>
        <dbReference type="Proteomes" id="UP000000768"/>
    </source>
</evidence>
<proteinExistence type="predicted"/>
<dbReference type="Gramene" id="KXG20139">
    <property type="protein sequence ID" value="KXG20139"/>
    <property type="gene ID" value="SORBI_3010G161100"/>
</dbReference>
<organism evidence="2 3">
    <name type="scientific">Sorghum bicolor</name>
    <name type="common">Sorghum</name>
    <name type="synonym">Sorghum vulgare</name>
    <dbReference type="NCBI Taxonomy" id="4558"/>
    <lineage>
        <taxon>Eukaryota</taxon>
        <taxon>Viridiplantae</taxon>
        <taxon>Streptophyta</taxon>
        <taxon>Embryophyta</taxon>
        <taxon>Tracheophyta</taxon>
        <taxon>Spermatophyta</taxon>
        <taxon>Magnoliopsida</taxon>
        <taxon>Liliopsida</taxon>
        <taxon>Poales</taxon>
        <taxon>Poaceae</taxon>
        <taxon>PACMAD clade</taxon>
        <taxon>Panicoideae</taxon>
        <taxon>Andropogonodae</taxon>
        <taxon>Andropogoneae</taxon>
        <taxon>Sorghinae</taxon>
        <taxon>Sorghum</taxon>
    </lineage>
</organism>
<sequence>MVWNDGNQGVQVPAADGQGADGDQDDAAADGMQAEGLSNAPPTVNDGGTEGVQTDAANGQQVVSTHADMSLFWCVNTCRCVGR</sequence>
<accession>A0A194YJJ4</accession>
<protein>
    <submittedName>
        <fullName evidence="2">Uncharacterized protein</fullName>
    </submittedName>
</protein>
<feature type="region of interest" description="Disordered" evidence="1">
    <location>
        <begin position="1"/>
        <end position="58"/>
    </location>
</feature>
<evidence type="ECO:0000256" key="1">
    <source>
        <dbReference type="SAM" id="MobiDB-lite"/>
    </source>
</evidence>
<dbReference type="EMBL" id="CM000769">
    <property type="protein sequence ID" value="KXG20139.1"/>
    <property type="molecule type" value="Genomic_DNA"/>
</dbReference>
<gene>
    <name evidence="2" type="ORF">SORBI_3010G161100</name>
</gene>
<name>A0A194YJJ4_SORBI</name>
<evidence type="ECO:0000313" key="2">
    <source>
        <dbReference type="EMBL" id="KXG20139.1"/>
    </source>
</evidence>